<comment type="caution">
    <text evidence="4">The sequence shown here is derived from an EMBL/GenBank/DDBJ whole genome shotgun (WGS) entry which is preliminary data.</text>
</comment>
<proteinExistence type="inferred from homology"/>
<keyword evidence="2" id="KW-0378">Hydrolase</keyword>
<evidence type="ECO:0000256" key="3">
    <source>
        <dbReference type="ARBA" id="ARBA00023295"/>
    </source>
</evidence>
<dbReference type="SUPFAM" id="SSF51445">
    <property type="entry name" value="(Trans)glycosidases"/>
    <property type="match status" value="1"/>
</dbReference>
<name>A0ABQ6PNP3_9BACT</name>
<protein>
    <recommendedName>
        <fullName evidence="6">Lysozyme</fullName>
    </recommendedName>
</protein>
<dbReference type="PANTHER" id="PTHR34135">
    <property type="entry name" value="LYSOZYME"/>
    <property type="match status" value="1"/>
</dbReference>
<comment type="similarity">
    <text evidence="1">Belongs to the glycosyl hydrolase 25 family.</text>
</comment>
<dbReference type="Gene3D" id="3.20.20.80">
    <property type="entry name" value="Glycosidases"/>
    <property type="match status" value="1"/>
</dbReference>
<dbReference type="PANTHER" id="PTHR34135:SF2">
    <property type="entry name" value="LYSOZYME"/>
    <property type="match status" value="1"/>
</dbReference>
<organism evidence="4 5">
    <name type="scientific">Algoriphagus confluentis</name>
    <dbReference type="NCBI Taxonomy" id="1697556"/>
    <lineage>
        <taxon>Bacteria</taxon>
        <taxon>Pseudomonadati</taxon>
        <taxon>Bacteroidota</taxon>
        <taxon>Cytophagia</taxon>
        <taxon>Cytophagales</taxon>
        <taxon>Cyclobacteriaceae</taxon>
        <taxon>Algoriphagus</taxon>
    </lineage>
</organism>
<evidence type="ECO:0000256" key="2">
    <source>
        <dbReference type="ARBA" id="ARBA00022801"/>
    </source>
</evidence>
<evidence type="ECO:0000313" key="5">
    <source>
        <dbReference type="Proteomes" id="UP001338309"/>
    </source>
</evidence>
<reference evidence="4 5" key="1">
    <citation type="submission" date="2023-08" db="EMBL/GenBank/DDBJ databases">
        <title>Draft genome sequence of Algoriphagus confluentis.</title>
        <authorList>
            <person name="Takatani N."/>
            <person name="Hosokawa M."/>
            <person name="Sawabe T."/>
        </authorList>
    </citation>
    <scope>NUCLEOTIDE SEQUENCE [LARGE SCALE GENOMIC DNA]</scope>
    <source>
        <strain evidence="4 5">NBRC 111222</strain>
    </source>
</reference>
<keyword evidence="5" id="KW-1185">Reference proteome</keyword>
<dbReference type="Pfam" id="PF01183">
    <property type="entry name" value="Glyco_hydro_25"/>
    <property type="match status" value="1"/>
</dbReference>
<dbReference type="EMBL" id="BTPD01000006">
    <property type="protein sequence ID" value="GMQ29585.1"/>
    <property type="molecule type" value="Genomic_DNA"/>
</dbReference>
<dbReference type="InterPro" id="IPR002053">
    <property type="entry name" value="Glyco_hydro_25"/>
</dbReference>
<dbReference type="CDD" id="cd06524">
    <property type="entry name" value="GH25_YegX-like"/>
    <property type="match status" value="1"/>
</dbReference>
<dbReference type="Proteomes" id="UP001338309">
    <property type="component" value="Unassembled WGS sequence"/>
</dbReference>
<keyword evidence="3" id="KW-0326">Glycosidase</keyword>
<accession>A0ABQ6PNP3</accession>
<dbReference type="PROSITE" id="PS51904">
    <property type="entry name" value="GLYCOSYL_HYDROL_F25_2"/>
    <property type="match status" value="1"/>
</dbReference>
<evidence type="ECO:0000313" key="4">
    <source>
        <dbReference type="EMBL" id="GMQ29585.1"/>
    </source>
</evidence>
<evidence type="ECO:0000256" key="1">
    <source>
        <dbReference type="ARBA" id="ARBA00010646"/>
    </source>
</evidence>
<dbReference type="InterPro" id="IPR017853">
    <property type="entry name" value="GH"/>
</dbReference>
<dbReference type="InterPro" id="IPR018077">
    <property type="entry name" value="Glyco_hydro_fam25_subgr"/>
</dbReference>
<gene>
    <name evidence="4" type="ORF">Aconfl_22280</name>
</gene>
<dbReference type="SMART" id="SM00641">
    <property type="entry name" value="Glyco_25"/>
    <property type="match status" value="1"/>
</dbReference>
<sequence>MKKINFFLILLAFLGFCSEKKPEQKEAEESPISEKSSSDSLILGIDVSHFQGDIDWEKIKEANIRFAYDKATQGVHYLDPDYNQNKVGAHQAGLLHGSYHFFVSNASGVEQAEHFCQAIEYSEKDMPPVLDLEQGSLVGNEPIDKVQFQKEVLDWLKTVETKLGITPIIYTNHPFGDTYLDDPAFESYPLWIAEYGVSSPKIPKAWATEGWLIWQRSERGSIEGAIGNVDHDLFNPQKPFHWGK</sequence>
<dbReference type="RefSeq" id="WP_338224302.1">
    <property type="nucleotide sequence ID" value="NZ_BTPD01000006.1"/>
</dbReference>
<evidence type="ECO:0008006" key="6">
    <source>
        <dbReference type="Google" id="ProtNLM"/>
    </source>
</evidence>